<gene>
    <name evidence="4" type="ORF">DB32_000757</name>
</gene>
<dbReference type="GO" id="GO:0006798">
    <property type="term" value="P:polyphosphate catabolic process"/>
    <property type="evidence" value="ECO:0007669"/>
    <property type="project" value="TreeGrafter"/>
</dbReference>
<dbReference type="PANTHER" id="PTHR30005:SF14">
    <property type="entry name" value="EXOPOLYPHOSPHATASE"/>
    <property type="match status" value="1"/>
</dbReference>
<dbReference type="InterPro" id="IPR048950">
    <property type="entry name" value="Ppx_GppA_C"/>
</dbReference>
<dbReference type="FunFam" id="3.30.420.40:FF:000023">
    <property type="entry name" value="Guanosine-5'-triphosphate,3'-diphosphate pyrophosphatase"/>
    <property type="match status" value="1"/>
</dbReference>
<accession>A0A0F6VZS9</accession>
<dbReference type="PIRSF" id="PIRSF001267">
    <property type="entry name" value="Pyrophosphatase_GppA_Ppx"/>
    <property type="match status" value="1"/>
</dbReference>
<dbReference type="InterPro" id="IPR003695">
    <property type="entry name" value="Ppx_GppA_N"/>
</dbReference>
<dbReference type="Gene3D" id="3.30.420.150">
    <property type="entry name" value="Exopolyphosphatase. Domain 2"/>
    <property type="match status" value="1"/>
</dbReference>
<dbReference type="InterPro" id="IPR050273">
    <property type="entry name" value="GppA/Ppx_hydrolase"/>
</dbReference>
<evidence type="ECO:0000256" key="1">
    <source>
        <dbReference type="ARBA" id="ARBA00022801"/>
    </source>
</evidence>
<dbReference type="PANTHER" id="PTHR30005">
    <property type="entry name" value="EXOPOLYPHOSPHATASE"/>
    <property type="match status" value="1"/>
</dbReference>
<dbReference type="Pfam" id="PF21447">
    <property type="entry name" value="Ppx-GppA_III"/>
    <property type="match status" value="1"/>
</dbReference>
<evidence type="ECO:0000313" key="4">
    <source>
        <dbReference type="EMBL" id="AKF03608.1"/>
    </source>
</evidence>
<reference evidence="4 5" key="1">
    <citation type="submission" date="2015-03" db="EMBL/GenBank/DDBJ databases">
        <title>Genome assembly of Sandaracinus amylolyticus DSM 53668.</title>
        <authorList>
            <person name="Sharma G."/>
            <person name="Subramanian S."/>
        </authorList>
    </citation>
    <scope>NUCLEOTIDE SEQUENCE [LARGE SCALE GENOMIC DNA]</scope>
    <source>
        <strain evidence="4 5">DSM 53668</strain>
    </source>
</reference>
<dbReference type="GO" id="GO:0004309">
    <property type="term" value="F:exopolyphosphatase activity"/>
    <property type="evidence" value="ECO:0007669"/>
    <property type="project" value="TreeGrafter"/>
</dbReference>
<dbReference type="RefSeq" id="WP_053231049.1">
    <property type="nucleotide sequence ID" value="NZ_CP011125.1"/>
</dbReference>
<dbReference type="EMBL" id="CP011125">
    <property type="protein sequence ID" value="AKF03608.1"/>
    <property type="molecule type" value="Genomic_DNA"/>
</dbReference>
<dbReference type="InterPro" id="IPR043129">
    <property type="entry name" value="ATPase_NBD"/>
</dbReference>
<dbReference type="InterPro" id="IPR030673">
    <property type="entry name" value="PyroPPase_GppA_Ppx"/>
</dbReference>
<dbReference type="Gene3D" id="1.10.3210.10">
    <property type="entry name" value="Hypothetical protein af1432"/>
    <property type="match status" value="1"/>
</dbReference>
<feature type="domain" description="Ppx/GppA phosphatase N-terminal" evidence="2">
    <location>
        <begin position="31"/>
        <end position="315"/>
    </location>
</feature>
<proteinExistence type="predicted"/>
<dbReference type="Pfam" id="PF02541">
    <property type="entry name" value="Ppx-GppA"/>
    <property type="match status" value="1"/>
</dbReference>
<dbReference type="CDD" id="cd24053">
    <property type="entry name" value="ASKHA_NBD_EcPPX-GppA-like"/>
    <property type="match status" value="1"/>
</dbReference>
<name>A0A0F6VZS9_9BACT</name>
<protein>
    <submittedName>
        <fullName evidence="4">Exopolyphosphatase</fullName>
    </submittedName>
</protein>
<dbReference type="Gene3D" id="3.30.420.40">
    <property type="match status" value="1"/>
</dbReference>
<dbReference type="KEGG" id="samy:DB32_000757"/>
<dbReference type="SUPFAM" id="SSF53067">
    <property type="entry name" value="Actin-like ATPase domain"/>
    <property type="match status" value="2"/>
</dbReference>
<keyword evidence="5" id="KW-1185">Reference proteome</keyword>
<evidence type="ECO:0000259" key="2">
    <source>
        <dbReference type="Pfam" id="PF02541"/>
    </source>
</evidence>
<sequence length="508" mass="55801">MNDVLPARTSPSSERETLAALDLGSNSFHLVIARVDAEGVHVLDERREMVRLAEGLDAHNTLRRPVERRALACLERFGASLRPLPRGAVRVVGTNALRKARNARDFVRRAEALLGHPIEIVSGAEEARLTYLGVASGDAPRPGERRLLIDIGGGSTECILGVGTEVASAHSLFMGCVSFTERYFPHGRIKRKHFESARNAALAELATFAEGWQGRFDQAWGSSGTMRAIDAILTTNKWGGAGITPEGVALFADAILEHRDVRELRIDGLAPERAPVIPGGLAIVSAALEALSIPRLRAARSAMREGILYDLIGRHADHDVREASIRSFAERHGVDREHAERVQATALALLRDVSVPWRLDLLDYGAPLRWAATLHEIGQSLTYAGYHKHGAYLVRNATLAGLAREDAIRVSALIGLHRRRPKLEYAAGLERAQQRDLLRVAVLLRLAAALHRSRAAIRPPVRAFASGKQLELRLPRAWAETHPLAMGEVRAEREHLRKMGVKLRVVAR</sequence>
<organism evidence="4 5">
    <name type="scientific">Sandaracinus amylolyticus</name>
    <dbReference type="NCBI Taxonomy" id="927083"/>
    <lineage>
        <taxon>Bacteria</taxon>
        <taxon>Pseudomonadati</taxon>
        <taxon>Myxococcota</taxon>
        <taxon>Polyangia</taxon>
        <taxon>Polyangiales</taxon>
        <taxon>Sandaracinaceae</taxon>
        <taxon>Sandaracinus</taxon>
    </lineage>
</organism>
<feature type="domain" description="Ppx/GppA phosphatase C-terminal" evidence="3">
    <location>
        <begin position="320"/>
        <end position="492"/>
    </location>
</feature>
<evidence type="ECO:0000259" key="3">
    <source>
        <dbReference type="Pfam" id="PF21447"/>
    </source>
</evidence>
<dbReference type="STRING" id="927083.DB32_000757"/>
<keyword evidence="1" id="KW-0378">Hydrolase</keyword>
<dbReference type="SUPFAM" id="SSF109604">
    <property type="entry name" value="HD-domain/PDEase-like"/>
    <property type="match status" value="1"/>
</dbReference>
<dbReference type="Proteomes" id="UP000034883">
    <property type="component" value="Chromosome"/>
</dbReference>
<dbReference type="AlphaFoldDB" id="A0A0F6VZS9"/>
<evidence type="ECO:0000313" key="5">
    <source>
        <dbReference type="Proteomes" id="UP000034883"/>
    </source>
</evidence>